<dbReference type="Pfam" id="PF01565">
    <property type="entry name" value="FAD_binding_4"/>
    <property type="match status" value="1"/>
</dbReference>
<dbReference type="EMBL" id="JABEYC010000142">
    <property type="protein sequence ID" value="KAF4981966.1"/>
    <property type="molecule type" value="Genomic_DNA"/>
</dbReference>
<comment type="caution">
    <text evidence="8">The sequence shown here is derived from an EMBL/GenBank/DDBJ whole genome shotgun (WGS) entry which is preliminary data.</text>
</comment>
<reference evidence="8" key="1">
    <citation type="journal article" date="2020" name="BMC Genomics">
        <title>Correction to: Identification and distribution of gene clusters required for synthesis of sphingolipid metabolism inhibitors in diverse species of the filamentous fungus Fusarium.</title>
        <authorList>
            <person name="Kim H.S."/>
            <person name="Lohmar J.M."/>
            <person name="Busman M."/>
            <person name="Brown D.W."/>
            <person name="Naumann T.A."/>
            <person name="Divon H.H."/>
            <person name="Lysoe E."/>
            <person name="Uhlig S."/>
            <person name="Proctor R.H."/>
        </authorList>
    </citation>
    <scope>NUCLEOTIDE SEQUENCE</scope>
    <source>
        <strain evidence="8">NRRL 22465</strain>
    </source>
</reference>
<dbReference type="SUPFAM" id="SSF56176">
    <property type="entry name" value="FAD-binding/transporter-associated domain-like"/>
    <property type="match status" value="1"/>
</dbReference>
<dbReference type="PANTHER" id="PTHR42973">
    <property type="entry name" value="BINDING OXIDOREDUCTASE, PUTATIVE (AFU_ORTHOLOGUE AFUA_1G17690)-RELATED"/>
    <property type="match status" value="1"/>
</dbReference>
<dbReference type="PROSITE" id="PS51257">
    <property type="entry name" value="PROKAR_LIPOPROTEIN"/>
    <property type="match status" value="1"/>
</dbReference>
<dbReference type="Proteomes" id="UP000635477">
    <property type="component" value="Unassembled WGS sequence"/>
</dbReference>
<accession>A0A8H4XNZ5</accession>
<keyword evidence="3" id="KW-0285">Flavoprotein</keyword>
<evidence type="ECO:0000256" key="1">
    <source>
        <dbReference type="ARBA" id="ARBA00001974"/>
    </source>
</evidence>
<evidence type="ECO:0000313" key="9">
    <source>
        <dbReference type="Proteomes" id="UP000635477"/>
    </source>
</evidence>
<feature type="domain" description="FAD-binding PCMH-type" evidence="7">
    <location>
        <begin position="115"/>
        <end position="292"/>
    </location>
</feature>
<dbReference type="AlphaFoldDB" id="A0A8H4XNZ5"/>
<keyword evidence="6" id="KW-0732">Signal</keyword>
<evidence type="ECO:0000256" key="2">
    <source>
        <dbReference type="ARBA" id="ARBA00005466"/>
    </source>
</evidence>
<reference evidence="8" key="2">
    <citation type="submission" date="2020-05" db="EMBL/GenBank/DDBJ databases">
        <authorList>
            <person name="Kim H.-S."/>
            <person name="Proctor R.H."/>
            <person name="Brown D.W."/>
        </authorList>
    </citation>
    <scope>NUCLEOTIDE SEQUENCE</scope>
    <source>
        <strain evidence="8">NRRL 22465</strain>
    </source>
</reference>
<keyword evidence="4" id="KW-0274">FAD</keyword>
<dbReference type="InterPro" id="IPR016169">
    <property type="entry name" value="FAD-bd_PCMH_sub2"/>
</dbReference>
<evidence type="ECO:0000256" key="5">
    <source>
        <dbReference type="ARBA" id="ARBA00023002"/>
    </source>
</evidence>
<dbReference type="PROSITE" id="PS51387">
    <property type="entry name" value="FAD_PCMH"/>
    <property type="match status" value="1"/>
</dbReference>
<gene>
    <name evidence="8" type="ORF">FZEAL_2312</name>
</gene>
<comment type="cofactor">
    <cofactor evidence="1">
        <name>FAD</name>
        <dbReference type="ChEBI" id="CHEBI:57692"/>
    </cofactor>
</comment>
<name>A0A8H4XNZ5_9HYPO</name>
<dbReference type="GO" id="GO:0016491">
    <property type="term" value="F:oxidoreductase activity"/>
    <property type="evidence" value="ECO:0007669"/>
    <property type="project" value="UniProtKB-KW"/>
</dbReference>
<sequence>MKIPHSISGLLVPLAAVAVSCGATPKCRCLPGDACWPSTDVWNQLNETVSGGLIKTVPMGSPCHDPNYEADTCDALQDAWKLVETHIDSSSSVMQAYFANQSCDPFLSQSRPCTLGNYPAYAVKVDNSAQVAAAVKFANNHNIRLVVRNTGHDYLGRSTGAGSLAIWTHFMKNTEVIHWSDKLYTGPALKIGAGVQGSDAVEAAHAHGLTAVSGECPTVGLAGFTLGGGHSALSTSFGLGADQTLEFEAVTAAGKIVKASASQNSDLYWALSGGGAGNFAVVTSMTIRAHYTGSIGGASLQMSAASTDKATFDNAVARFHHLLPAMIDHGPTVVYYVTSGVLIVNPITLVNSTGDYVRDKVLAPFTSYLAEVGIKAAVSYTTLNYRDHYDTYMGPLPNGHIAASEYQFGGRLIPRSVIEDDNESFQEVIRNLTANGVIAVGSSGTFNRYTGVSNAVHPAWRSAIMSMQFATIWDPTRWDDMLTIQKRITHEFMPQVEAVTPGSGTYMNEGDFNQLNWEETFYGENWNRLLSIKNKWDPKSLFYNLKGVGSDAWRVAEDGRMCRAY</sequence>
<protein>
    <recommendedName>
        <fullName evidence="7">FAD-binding PCMH-type domain-containing protein</fullName>
    </recommendedName>
</protein>
<dbReference type="OrthoDB" id="9983560at2759"/>
<dbReference type="GO" id="GO:0071949">
    <property type="term" value="F:FAD binding"/>
    <property type="evidence" value="ECO:0007669"/>
    <property type="project" value="InterPro"/>
</dbReference>
<evidence type="ECO:0000256" key="3">
    <source>
        <dbReference type="ARBA" id="ARBA00022630"/>
    </source>
</evidence>
<evidence type="ECO:0000256" key="6">
    <source>
        <dbReference type="SAM" id="SignalP"/>
    </source>
</evidence>
<dbReference type="PANTHER" id="PTHR42973:SF39">
    <property type="entry name" value="FAD-BINDING PCMH-TYPE DOMAIN-CONTAINING PROTEIN"/>
    <property type="match status" value="1"/>
</dbReference>
<dbReference type="InterPro" id="IPR050416">
    <property type="entry name" value="FAD-linked_Oxidoreductase"/>
</dbReference>
<evidence type="ECO:0000259" key="7">
    <source>
        <dbReference type="PROSITE" id="PS51387"/>
    </source>
</evidence>
<keyword evidence="9" id="KW-1185">Reference proteome</keyword>
<feature type="chain" id="PRO_5034889347" description="FAD-binding PCMH-type domain-containing protein" evidence="6">
    <location>
        <begin position="23"/>
        <end position="565"/>
    </location>
</feature>
<proteinExistence type="inferred from homology"/>
<keyword evidence="5" id="KW-0560">Oxidoreductase</keyword>
<dbReference type="Pfam" id="PF08031">
    <property type="entry name" value="BBE"/>
    <property type="match status" value="1"/>
</dbReference>
<organism evidence="8 9">
    <name type="scientific">Fusarium zealandicum</name>
    <dbReference type="NCBI Taxonomy" id="1053134"/>
    <lineage>
        <taxon>Eukaryota</taxon>
        <taxon>Fungi</taxon>
        <taxon>Dikarya</taxon>
        <taxon>Ascomycota</taxon>
        <taxon>Pezizomycotina</taxon>
        <taxon>Sordariomycetes</taxon>
        <taxon>Hypocreomycetidae</taxon>
        <taxon>Hypocreales</taxon>
        <taxon>Nectriaceae</taxon>
        <taxon>Fusarium</taxon>
        <taxon>Fusarium staphyleae species complex</taxon>
    </lineage>
</organism>
<evidence type="ECO:0000313" key="8">
    <source>
        <dbReference type="EMBL" id="KAF4981966.1"/>
    </source>
</evidence>
<evidence type="ECO:0000256" key="4">
    <source>
        <dbReference type="ARBA" id="ARBA00022827"/>
    </source>
</evidence>
<feature type="signal peptide" evidence="6">
    <location>
        <begin position="1"/>
        <end position="22"/>
    </location>
</feature>
<dbReference type="InterPro" id="IPR016166">
    <property type="entry name" value="FAD-bd_PCMH"/>
</dbReference>
<dbReference type="InterPro" id="IPR012951">
    <property type="entry name" value="BBE"/>
</dbReference>
<dbReference type="InterPro" id="IPR036318">
    <property type="entry name" value="FAD-bd_PCMH-like_sf"/>
</dbReference>
<dbReference type="Gene3D" id="3.30.465.10">
    <property type="match status" value="2"/>
</dbReference>
<dbReference type="InterPro" id="IPR006094">
    <property type="entry name" value="Oxid_FAD_bind_N"/>
</dbReference>
<comment type="similarity">
    <text evidence="2">Belongs to the oxygen-dependent FAD-linked oxidoreductase family.</text>
</comment>